<dbReference type="InParanoid" id="A0A0L0HA98"/>
<evidence type="ECO:0000256" key="1">
    <source>
        <dbReference type="SAM" id="MobiDB-lite"/>
    </source>
</evidence>
<dbReference type="Proteomes" id="UP000053201">
    <property type="component" value="Unassembled WGS sequence"/>
</dbReference>
<dbReference type="RefSeq" id="XP_016606112.1">
    <property type="nucleotide sequence ID" value="XM_016754683.1"/>
</dbReference>
<dbReference type="AlphaFoldDB" id="A0A0L0HA98"/>
<dbReference type="EMBL" id="KQ257461">
    <property type="protein sequence ID" value="KNC98072.1"/>
    <property type="molecule type" value="Genomic_DNA"/>
</dbReference>
<dbReference type="InterPro" id="IPR024554">
    <property type="entry name" value="LEC1-like_C"/>
</dbReference>
<gene>
    <name evidence="3" type="ORF">SPPG_06484</name>
</gene>
<feature type="compositionally biased region" description="Low complexity" evidence="1">
    <location>
        <begin position="22"/>
        <end position="45"/>
    </location>
</feature>
<protein>
    <recommendedName>
        <fullName evidence="2">PX domain-containing protein</fullName>
    </recommendedName>
</protein>
<dbReference type="OrthoDB" id="2117459at2759"/>
<evidence type="ECO:0000313" key="4">
    <source>
        <dbReference type="Proteomes" id="UP000053201"/>
    </source>
</evidence>
<reference evidence="3 4" key="1">
    <citation type="submission" date="2009-08" db="EMBL/GenBank/DDBJ databases">
        <title>The Genome Sequence of Spizellomyces punctatus strain DAOM BR117.</title>
        <authorList>
            <consortium name="The Broad Institute Genome Sequencing Platform"/>
            <person name="Russ C."/>
            <person name="Cuomo C."/>
            <person name="Shea T."/>
            <person name="Young S.K."/>
            <person name="Zeng Q."/>
            <person name="Koehrsen M."/>
            <person name="Haas B."/>
            <person name="Borodovsky M."/>
            <person name="Guigo R."/>
            <person name="Alvarado L."/>
            <person name="Berlin A."/>
            <person name="Bochicchio J."/>
            <person name="Borenstein D."/>
            <person name="Chapman S."/>
            <person name="Chen Z."/>
            <person name="Engels R."/>
            <person name="Freedman E."/>
            <person name="Gellesch M."/>
            <person name="Goldberg J."/>
            <person name="Griggs A."/>
            <person name="Gujja S."/>
            <person name="Heiman D."/>
            <person name="Hepburn T."/>
            <person name="Howarth C."/>
            <person name="Jen D."/>
            <person name="Larson L."/>
            <person name="Lewis B."/>
            <person name="Mehta T."/>
            <person name="Park D."/>
            <person name="Pearson M."/>
            <person name="Roberts A."/>
            <person name="Saif S."/>
            <person name="Shenoy N."/>
            <person name="Sisk P."/>
            <person name="Stolte C."/>
            <person name="Sykes S."/>
            <person name="Thomson T."/>
            <person name="Walk T."/>
            <person name="White J."/>
            <person name="Yandava C."/>
            <person name="Burger G."/>
            <person name="Gray M.W."/>
            <person name="Holland P.W.H."/>
            <person name="King N."/>
            <person name="Lang F.B.F."/>
            <person name="Roger A.J."/>
            <person name="Ruiz-Trillo I."/>
            <person name="Lander E."/>
            <person name="Nusbaum C."/>
        </authorList>
    </citation>
    <scope>NUCLEOTIDE SEQUENCE [LARGE SCALE GENOMIC DNA]</scope>
    <source>
        <strain evidence="3 4">DAOM BR117</strain>
    </source>
</reference>
<dbReference type="GeneID" id="27689778"/>
<feature type="domain" description="PX" evidence="2">
    <location>
        <begin position="339"/>
        <end position="450"/>
    </location>
</feature>
<dbReference type="VEuPathDB" id="FungiDB:SPPG_06484"/>
<evidence type="ECO:0000313" key="3">
    <source>
        <dbReference type="EMBL" id="KNC98072.1"/>
    </source>
</evidence>
<name>A0A0L0HA98_SPIPD</name>
<proteinExistence type="predicted"/>
<sequence>MFSFLSSTWSWVAVGPQEEESSCSSNSISSDSLSDDSSTASTTTDSDGDEAYSSSLESLSSLDNQDLVDHIVDQGQEYQIPQPPARSHLQAMNTLFLSDALNSKVNALRHDVLRARLCELVLTVEFASSYGANARTLTVAPIPAVLHLNLVTPSVPSDFPGPGVLPPLTRALYVRLFRDLPLFAGHGAKYLAGLDDFMEHEFLDFVGKWMRATKFDVLSFSLYYVTLFSHLKNEAWYGVDDNAAPLPTFSTRPILRPATLYPDLLCYYRASLPGGGSFRLSKRERKTPDTDETLELRELKARGFTDAWRSVLKAGCGICRELIGDDSEAEVDLAERFWDVVKSSPEIMDLPPTFQDFFYSIITAVAHAIDNILDDAEWRHKFASIWKRLPVSIMLTSLRLVNPVPFVDRVIKLFCWKPPGMYSLLQKIGAMICALDRTQAALRIIAKNVQQSRRCAIERTIDAAFEQWRQSCVYDISSQDPAEKIRDFLRNSDEKTFQTTISKSEVAFAKCYIRKKEKEDFVEVLGSKDVVDFVKHFCEMVPPLLDEVWKCIDIATLMSKLVDTVSQILEGMTAYDSPTESLAKTHSQVIGALYSALLPFFKAAYPLLPAVAKRPPAGPAGIHALVEHLLYDVMRPRNTRGSILELGKDARVVVDSLTPTEKARLWKEVDGIIANMEAGIDAREWEPCEVLEGKGLQVFWDEIVREFTGSVKEEAVVEQGVLGVD</sequence>
<accession>A0A0L0HA98</accession>
<organism evidence="3 4">
    <name type="scientific">Spizellomyces punctatus (strain DAOM BR117)</name>
    <dbReference type="NCBI Taxonomy" id="645134"/>
    <lineage>
        <taxon>Eukaryota</taxon>
        <taxon>Fungi</taxon>
        <taxon>Fungi incertae sedis</taxon>
        <taxon>Chytridiomycota</taxon>
        <taxon>Chytridiomycota incertae sedis</taxon>
        <taxon>Chytridiomycetes</taxon>
        <taxon>Spizellomycetales</taxon>
        <taxon>Spizellomycetaceae</taxon>
        <taxon>Spizellomyces</taxon>
    </lineage>
</organism>
<dbReference type="Pfam" id="PF12825">
    <property type="entry name" value="DUF3818"/>
    <property type="match status" value="1"/>
</dbReference>
<feature type="region of interest" description="Disordered" evidence="1">
    <location>
        <begin position="20"/>
        <end position="55"/>
    </location>
</feature>
<evidence type="ECO:0000259" key="2">
    <source>
        <dbReference type="Pfam" id="PF12825"/>
    </source>
</evidence>
<keyword evidence="4" id="KW-1185">Reference proteome</keyword>